<evidence type="ECO:0000313" key="3">
    <source>
        <dbReference type="EMBL" id="KAK0442704.1"/>
    </source>
</evidence>
<accession>A0AA39JJX5</accession>
<feature type="domain" description="HNH nuclease" evidence="2">
    <location>
        <begin position="146"/>
        <end position="245"/>
    </location>
</feature>
<feature type="compositionally biased region" description="Basic and acidic residues" evidence="1">
    <location>
        <begin position="107"/>
        <end position="135"/>
    </location>
</feature>
<keyword evidence="4" id="KW-1185">Reference proteome</keyword>
<name>A0AA39JJX5_ARMTA</name>
<evidence type="ECO:0000313" key="4">
    <source>
        <dbReference type="Proteomes" id="UP001175211"/>
    </source>
</evidence>
<protein>
    <recommendedName>
        <fullName evidence="2">HNH nuclease domain-containing protein</fullName>
    </recommendedName>
</protein>
<dbReference type="RefSeq" id="XP_060324391.1">
    <property type="nucleotide sequence ID" value="XM_060465659.1"/>
</dbReference>
<evidence type="ECO:0000256" key="1">
    <source>
        <dbReference type="SAM" id="MobiDB-lite"/>
    </source>
</evidence>
<dbReference type="Pfam" id="PF13391">
    <property type="entry name" value="HNH_2"/>
    <property type="match status" value="1"/>
</dbReference>
<dbReference type="GeneID" id="85349207"/>
<dbReference type="Proteomes" id="UP001175211">
    <property type="component" value="Unassembled WGS sequence"/>
</dbReference>
<gene>
    <name evidence="3" type="ORF">EV420DRAFT_1074311</name>
</gene>
<organism evidence="3 4">
    <name type="scientific">Armillaria tabescens</name>
    <name type="common">Ringless honey mushroom</name>
    <name type="synonym">Agaricus tabescens</name>
    <dbReference type="NCBI Taxonomy" id="1929756"/>
    <lineage>
        <taxon>Eukaryota</taxon>
        <taxon>Fungi</taxon>
        <taxon>Dikarya</taxon>
        <taxon>Basidiomycota</taxon>
        <taxon>Agaricomycotina</taxon>
        <taxon>Agaricomycetes</taxon>
        <taxon>Agaricomycetidae</taxon>
        <taxon>Agaricales</taxon>
        <taxon>Marasmiineae</taxon>
        <taxon>Physalacriaceae</taxon>
        <taxon>Desarmillaria</taxon>
    </lineage>
</organism>
<dbReference type="AlphaFoldDB" id="A0AA39JJX5"/>
<dbReference type="InterPro" id="IPR003615">
    <property type="entry name" value="HNH_nuc"/>
</dbReference>
<reference evidence="3" key="1">
    <citation type="submission" date="2023-06" db="EMBL/GenBank/DDBJ databases">
        <authorList>
            <consortium name="Lawrence Berkeley National Laboratory"/>
            <person name="Ahrendt S."/>
            <person name="Sahu N."/>
            <person name="Indic B."/>
            <person name="Wong-Bajracharya J."/>
            <person name="Merenyi Z."/>
            <person name="Ke H.-M."/>
            <person name="Monk M."/>
            <person name="Kocsube S."/>
            <person name="Drula E."/>
            <person name="Lipzen A."/>
            <person name="Balint B."/>
            <person name="Henrissat B."/>
            <person name="Andreopoulos B."/>
            <person name="Martin F.M."/>
            <person name="Harder C.B."/>
            <person name="Rigling D."/>
            <person name="Ford K.L."/>
            <person name="Foster G.D."/>
            <person name="Pangilinan J."/>
            <person name="Papanicolaou A."/>
            <person name="Barry K."/>
            <person name="LaButti K."/>
            <person name="Viragh M."/>
            <person name="Koriabine M."/>
            <person name="Yan M."/>
            <person name="Riley R."/>
            <person name="Champramary S."/>
            <person name="Plett K.L."/>
            <person name="Tsai I.J."/>
            <person name="Slot J."/>
            <person name="Sipos G."/>
            <person name="Plett J."/>
            <person name="Nagy L.G."/>
            <person name="Grigoriev I.V."/>
        </authorList>
    </citation>
    <scope>NUCLEOTIDE SEQUENCE</scope>
    <source>
        <strain evidence="3">CCBAS 213</strain>
    </source>
</reference>
<evidence type="ECO:0000259" key="2">
    <source>
        <dbReference type="Pfam" id="PF13391"/>
    </source>
</evidence>
<proteinExistence type="predicted"/>
<comment type="caution">
    <text evidence="3">The sequence shown here is derived from an EMBL/GenBank/DDBJ whole genome shotgun (WGS) entry which is preliminary data.</text>
</comment>
<sequence>MPGVTLPPITSVTILDGLDANYTSAYETCLEFEKSAPANSDALIHARILGYLIIHSPSRTVLHEVVKAIQSCTGDYSELSQLGQIFIDYFIRPFKKFKGRTPASSDDSSRQSSDKLKRDLRSRIQEAPKTHREAKDRALVRDGFRCVVTGTYDQSAINEISASLDEIREAGTVYTQCAHIAPEFTYFDVIDQNNEVDPAASVLAVLKSFGYDVEQVNGTKVHSLYNIITMESNVHDWFNRLEIWFEKTKAKNCYKLQNLYPLYRRRLPTEVTFTTPDNENLPVPSETLLTLHATCAKVANFSGAAEHIDKLDCDVEDLGVLASDGSSGGVLSSALLNRMNQVIDFRT</sequence>
<feature type="region of interest" description="Disordered" evidence="1">
    <location>
        <begin position="98"/>
        <end position="135"/>
    </location>
</feature>
<dbReference type="EMBL" id="JAUEPS010000063">
    <property type="protein sequence ID" value="KAK0442704.1"/>
    <property type="molecule type" value="Genomic_DNA"/>
</dbReference>